<dbReference type="InterPro" id="IPR004089">
    <property type="entry name" value="MCPsignal_dom"/>
</dbReference>
<evidence type="ECO:0000256" key="2">
    <source>
        <dbReference type="ARBA" id="ARBA00029447"/>
    </source>
</evidence>
<organism evidence="7 8">
    <name type="scientific">Sporomusa sphaeroides DSM 2875</name>
    <dbReference type="NCBI Taxonomy" id="1337886"/>
    <lineage>
        <taxon>Bacteria</taxon>
        <taxon>Bacillati</taxon>
        <taxon>Bacillota</taxon>
        <taxon>Negativicutes</taxon>
        <taxon>Selenomonadales</taxon>
        <taxon>Sporomusaceae</taxon>
        <taxon>Sporomusa</taxon>
    </lineage>
</organism>
<dbReference type="CDD" id="cd11386">
    <property type="entry name" value="MCP_signal"/>
    <property type="match status" value="1"/>
</dbReference>
<comment type="similarity">
    <text evidence="2">Belongs to the methyl-accepting chemotaxis (MCP) protein family.</text>
</comment>
<accession>A0ABP2CA99</accession>
<feature type="domain" description="HAMP" evidence="6">
    <location>
        <begin position="219"/>
        <end position="271"/>
    </location>
</feature>
<dbReference type="Pfam" id="PF00672">
    <property type="entry name" value="HAMP"/>
    <property type="match status" value="1"/>
</dbReference>
<gene>
    <name evidence="7" type="primary">mcpA_14</name>
    <name evidence="7" type="ORF">SSPH_03921</name>
</gene>
<keyword evidence="8" id="KW-1185">Reference proteome</keyword>
<evidence type="ECO:0000313" key="8">
    <source>
        <dbReference type="Proteomes" id="UP000245702"/>
    </source>
</evidence>
<dbReference type="InterPro" id="IPR003660">
    <property type="entry name" value="HAMP_dom"/>
</dbReference>
<sequence>MGRNMKVGTKITLGFMAMMFSIIVLSIISYYSVNGIRDQVIELERATTRLTLSLKVENEFTGAIGEARGFVAYGNEKMLDNFSKKLNNAIEIEKQIMAVTDAAEQPVVEKLISDTTIYTKGTESEFVTIIREQMAEQKAGNLEQAKALQIQSVEIGKKYVPFAEGIMKGSHMLAEENTQIVKSRLAVIREIIQKIIMISAVIGTVTMLIAGFLTITIPGYIKKSLHSILDSTKRYATGDLRLAIAADRPDEFGEISSAINAMAKGISNMVVMMAQSSEQLAAASQQLTASAEHSAQAATQVAGSINDIAQGVEKQMNEIDAATTVIEKMSVSITEVAANSSHVSKISCKAADKTQEGNASVVKAVNQMTYIEQTVNHSAQVITKLGERSQEIGQIVDTISGISGQTNLLALNAAIEAARAGEQGRGFAVVAEEVRNLAEQSQQAAKQIATLIFEIREDTNKAVVAMSEGTREVKVGTEAVTMAGYAFSEIATLVTQVSEQVQDISVAIEQLANSSEQVVASVEHVDDCSKTAVGQAQKVTAATEEHSAAIEEIAASSQSLAKLAQSFQTTINKFQIS</sequence>
<dbReference type="Pfam" id="PF00015">
    <property type="entry name" value="MCPsignal"/>
    <property type="match status" value="1"/>
</dbReference>
<evidence type="ECO:0000256" key="4">
    <source>
        <dbReference type="SAM" id="Phobius"/>
    </source>
</evidence>
<dbReference type="SMART" id="SM00304">
    <property type="entry name" value="HAMP"/>
    <property type="match status" value="1"/>
</dbReference>
<dbReference type="RefSeq" id="WP_083945676.1">
    <property type="nucleotide sequence ID" value="NZ_FCOW01000030.1"/>
</dbReference>
<dbReference type="Gene3D" id="6.10.340.10">
    <property type="match status" value="1"/>
</dbReference>
<evidence type="ECO:0000256" key="1">
    <source>
        <dbReference type="ARBA" id="ARBA00023224"/>
    </source>
</evidence>
<proteinExistence type="inferred from homology"/>
<dbReference type="Proteomes" id="UP000245702">
    <property type="component" value="Unassembled WGS sequence"/>
</dbReference>
<reference evidence="7 8" key="1">
    <citation type="submission" date="2016-01" db="EMBL/GenBank/DDBJ databases">
        <authorList>
            <person name="Brown R."/>
        </authorList>
    </citation>
    <scope>NUCLEOTIDE SEQUENCE [LARGE SCALE GENOMIC DNA]</scope>
    <source>
        <strain evidence="7">Sporomusa sphaeroides DSM 2875</strain>
    </source>
</reference>
<feature type="transmembrane region" description="Helical" evidence="4">
    <location>
        <begin position="195"/>
        <end position="221"/>
    </location>
</feature>
<comment type="caution">
    <text evidence="7">The sequence shown here is derived from an EMBL/GenBank/DDBJ whole genome shotgun (WGS) entry which is preliminary data.</text>
</comment>
<keyword evidence="4" id="KW-0472">Membrane</keyword>
<evidence type="ECO:0000256" key="3">
    <source>
        <dbReference type="PROSITE-ProRule" id="PRU00284"/>
    </source>
</evidence>
<dbReference type="CDD" id="cd06225">
    <property type="entry name" value="HAMP"/>
    <property type="match status" value="1"/>
</dbReference>
<dbReference type="SMART" id="SM00283">
    <property type="entry name" value="MA"/>
    <property type="match status" value="1"/>
</dbReference>
<feature type="transmembrane region" description="Helical" evidence="4">
    <location>
        <begin position="12"/>
        <end position="33"/>
    </location>
</feature>
<name>A0ABP2CA99_9FIRM</name>
<dbReference type="PROSITE" id="PS50111">
    <property type="entry name" value="CHEMOTAXIS_TRANSDUC_2"/>
    <property type="match status" value="1"/>
</dbReference>
<evidence type="ECO:0000259" key="6">
    <source>
        <dbReference type="PROSITE" id="PS50885"/>
    </source>
</evidence>
<dbReference type="PANTHER" id="PTHR32089">
    <property type="entry name" value="METHYL-ACCEPTING CHEMOTAXIS PROTEIN MCPB"/>
    <property type="match status" value="1"/>
</dbReference>
<dbReference type="Gene3D" id="1.10.287.950">
    <property type="entry name" value="Methyl-accepting chemotaxis protein"/>
    <property type="match status" value="1"/>
</dbReference>
<protein>
    <submittedName>
        <fullName evidence="7">Methyl-accepting chemotaxis protein McpA</fullName>
    </submittedName>
</protein>
<evidence type="ECO:0000259" key="5">
    <source>
        <dbReference type="PROSITE" id="PS50111"/>
    </source>
</evidence>
<dbReference type="EMBL" id="FCOW01000030">
    <property type="protein sequence ID" value="CVK21237.1"/>
    <property type="molecule type" value="Genomic_DNA"/>
</dbReference>
<feature type="domain" description="Methyl-accepting transducer" evidence="5">
    <location>
        <begin position="290"/>
        <end position="526"/>
    </location>
</feature>
<dbReference type="PROSITE" id="PS50885">
    <property type="entry name" value="HAMP"/>
    <property type="match status" value="1"/>
</dbReference>
<dbReference type="PANTHER" id="PTHR32089:SF112">
    <property type="entry name" value="LYSOZYME-LIKE PROTEIN-RELATED"/>
    <property type="match status" value="1"/>
</dbReference>
<keyword evidence="4" id="KW-1133">Transmembrane helix</keyword>
<dbReference type="SUPFAM" id="SSF58104">
    <property type="entry name" value="Methyl-accepting chemotaxis protein (MCP) signaling domain"/>
    <property type="match status" value="1"/>
</dbReference>
<keyword evidence="1 3" id="KW-0807">Transducer</keyword>
<evidence type="ECO:0000313" key="7">
    <source>
        <dbReference type="EMBL" id="CVK21237.1"/>
    </source>
</evidence>
<keyword evidence="4" id="KW-0812">Transmembrane</keyword>